<dbReference type="GO" id="GO:0022857">
    <property type="term" value="F:transmembrane transporter activity"/>
    <property type="evidence" value="ECO:0007669"/>
    <property type="project" value="InterPro"/>
</dbReference>
<evidence type="ECO:0000313" key="7">
    <source>
        <dbReference type="EMBL" id="CAD2217791.1"/>
    </source>
</evidence>
<keyword evidence="2 5" id="KW-0812">Transmembrane</keyword>
<dbReference type="Proteomes" id="UP000515908">
    <property type="component" value="Chromosome 09"/>
</dbReference>
<gene>
    <name evidence="7" type="ORF">ADEAN_000527400</name>
</gene>
<evidence type="ECO:0000256" key="2">
    <source>
        <dbReference type="ARBA" id="ARBA00022692"/>
    </source>
</evidence>
<organism evidence="7 8">
    <name type="scientific">Angomonas deanei</name>
    <dbReference type="NCBI Taxonomy" id="59799"/>
    <lineage>
        <taxon>Eukaryota</taxon>
        <taxon>Discoba</taxon>
        <taxon>Euglenozoa</taxon>
        <taxon>Kinetoplastea</taxon>
        <taxon>Metakinetoplastina</taxon>
        <taxon>Trypanosomatida</taxon>
        <taxon>Trypanosomatidae</taxon>
        <taxon>Strigomonadinae</taxon>
        <taxon>Angomonas</taxon>
    </lineage>
</organism>
<evidence type="ECO:0000256" key="1">
    <source>
        <dbReference type="ARBA" id="ARBA00004141"/>
    </source>
</evidence>
<dbReference type="VEuPathDB" id="TriTrypDB:ADEAN_000527400"/>
<keyword evidence="8" id="KW-1185">Reference proteome</keyword>
<dbReference type="Gene3D" id="1.20.1250.20">
    <property type="entry name" value="MFS general substrate transporter like domains"/>
    <property type="match status" value="1"/>
</dbReference>
<keyword evidence="6" id="KW-0732">Signal</keyword>
<dbReference type="InterPro" id="IPR036259">
    <property type="entry name" value="MFS_trans_sf"/>
</dbReference>
<sequence length="167" mass="17256">MRSSTASTLLFPLCACLSSGLADGPLGRANVLGSSLGVYGLGLVLLTISSLPFMFSNFPYGPSGLNITLFAISLVLFGAGYGGMKVCTNPMMADSITAMHTSNEQAPLQDEPLNDMEKVRVQEGITDDVGDIPNAQLDLALQSLFRVAYCVSNCGGAGGDLPGTSLA</sequence>
<evidence type="ECO:0000256" key="5">
    <source>
        <dbReference type="SAM" id="Phobius"/>
    </source>
</evidence>
<evidence type="ECO:0000313" key="8">
    <source>
        <dbReference type="Proteomes" id="UP000515908"/>
    </source>
</evidence>
<feature type="transmembrane region" description="Helical" evidence="5">
    <location>
        <begin position="67"/>
        <end position="84"/>
    </location>
</feature>
<feature type="signal peptide" evidence="6">
    <location>
        <begin position="1"/>
        <end position="22"/>
    </location>
</feature>
<proteinExistence type="predicted"/>
<feature type="transmembrane region" description="Helical" evidence="5">
    <location>
        <begin position="38"/>
        <end position="55"/>
    </location>
</feature>
<keyword evidence="4 5" id="KW-0472">Membrane</keyword>
<dbReference type="EMBL" id="LR877153">
    <property type="protein sequence ID" value="CAD2217791.1"/>
    <property type="molecule type" value="Genomic_DNA"/>
</dbReference>
<dbReference type="InterPro" id="IPR000109">
    <property type="entry name" value="POT_fam"/>
</dbReference>
<evidence type="ECO:0000256" key="6">
    <source>
        <dbReference type="SAM" id="SignalP"/>
    </source>
</evidence>
<accession>A0A7G2CFQ2</accession>
<reference evidence="7 8" key="1">
    <citation type="submission" date="2020-08" db="EMBL/GenBank/DDBJ databases">
        <authorList>
            <person name="Newling K."/>
            <person name="Davey J."/>
            <person name="Forrester S."/>
        </authorList>
    </citation>
    <scope>NUCLEOTIDE SEQUENCE [LARGE SCALE GENOMIC DNA]</scope>
    <source>
        <strain evidence="8">Crithidia deanei Carvalho (ATCC PRA-265)</strain>
    </source>
</reference>
<evidence type="ECO:0000256" key="3">
    <source>
        <dbReference type="ARBA" id="ARBA00022989"/>
    </source>
</evidence>
<dbReference type="Pfam" id="PF00854">
    <property type="entry name" value="PTR2"/>
    <property type="match status" value="1"/>
</dbReference>
<feature type="chain" id="PRO_5028939484" evidence="6">
    <location>
        <begin position="23"/>
        <end position="167"/>
    </location>
</feature>
<protein>
    <submittedName>
        <fullName evidence="7">POT family, putative</fullName>
    </submittedName>
</protein>
<keyword evidence="3 5" id="KW-1133">Transmembrane helix</keyword>
<dbReference type="GO" id="GO:0016020">
    <property type="term" value="C:membrane"/>
    <property type="evidence" value="ECO:0007669"/>
    <property type="project" value="UniProtKB-SubCell"/>
</dbReference>
<comment type="subcellular location">
    <subcellularLocation>
        <location evidence="1">Membrane</location>
        <topology evidence="1">Multi-pass membrane protein</topology>
    </subcellularLocation>
</comment>
<name>A0A7G2CFQ2_9TRYP</name>
<dbReference type="AlphaFoldDB" id="A0A7G2CFQ2"/>
<evidence type="ECO:0000256" key="4">
    <source>
        <dbReference type="ARBA" id="ARBA00023136"/>
    </source>
</evidence>